<comment type="caution">
    <text evidence="2">The sequence shown here is derived from an EMBL/GenBank/DDBJ whole genome shotgun (WGS) entry which is preliminary data.</text>
</comment>
<dbReference type="Gene3D" id="3.40.50.2300">
    <property type="match status" value="1"/>
</dbReference>
<accession>A0A8B5VVE9</accession>
<protein>
    <submittedName>
        <fullName evidence="2">PTS galactitol transporter subunit IIB</fullName>
    </submittedName>
</protein>
<dbReference type="InterPro" id="IPR003501">
    <property type="entry name" value="PTS_EIIB_2/3"/>
</dbReference>
<dbReference type="Proteomes" id="UP000316316">
    <property type="component" value="Unassembled WGS sequence"/>
</dbReference>
<dbReference type="Pfam" id="PF02302">
    <property type="entry name" value="PTS_IIB"/>
    <property type="match status" value="1"/>
</dbReference>
<dbReference type="GeneID" id="69570654"/>
<evidence type="ECO:0000313" key="3">
    <source>
        <dbReference type="Proteomes" id="UP000316316"/>
    </source>
</evidence>
<dbReference type="GO" id="GO:0008982">
    <property type="term" value="F:protein-N(PI)-phosphohistidine-sugar phosphotransferase activity"/>
    <property type="evidence" value="ECO:0007669"/>
    <property type="project" value="InterPro"/>
</dbReference>
<dbReference type="AlphaFoldDB" id="A0A8B5VVE9"/>
<dbReference type="EMBL" id="PDXQ01000002">
    <property type="protein sequence ID" value="TRZ28947.1"/>
    <property type="molecule type" value="Genomic_DNA"/>
</dbReference>
<organism evidence="2 3">
    <name type="scientific">Enterococcus avium</name>
    <name type="common">Streptococcus avium</name>
    <dbReference type="NCBI Taxonomy" id="33945"/>
    <lineage>
        <taxon>Bacteria</taxon>
        <taxon>Bacillati</taxon>
        <taxon>Bacillota</taxon>
        <taxon>Bacilli</taxon>
        <taxon>Lactobacillales</taxon>
        <taxon>Enterococcaceae</taxon>
        <taxon>Enterococcus</taxon>
    </lineage>
</organism>
<proteinExistence type="predicted"/>
<reference evidence="2 3" key="1">
    <citation type="submission" date="2017-10" db="EMBL/GenBank/DDBJ databases">
        <title>FDA dAtabase for Regulatory Grade micrObial Sequences (FDA-ARGOS): Supporting development and validation of Infectious Disease Dx tests.</title>
        <authorList>
            <person name="Campos J."/>
            <person name="Goldberg B."/>
            <person name="Tallon L.J."/>
            <person name="Sadzewicz L."/>
            <person name="Sengamalay N."/>
            <person name="Ott S."/>
            <person name="Godinez A."/>
            <person name="Nagaraj S."/>
            <person name="Vyas G."/>
            <person name="Aluvathingal J."/>
            <person name="Nadendla S."/>
            <person name="Geyer C."/>
            <person name="Nandy P."/>
            <person name="Hobson J."/>
            <person name="Sichtig H."/>
        </authorList>
    </citation>
    <scope>NUCLEOTIDE SEQUENCE [LARGE SCALE GENOMIC DNA]</scope>
    <source>
        <strain evidence="2 3">FDAARGOS_185</strain>
    </source>
</reference>
<dbReference type="InterPro" id="IPR013011">
    <property type="entry name" value="PTS_EIIB_2"/>
</dbReference>
<dbReference type="GO" id="GO:0009401">
    <property type="term" value="P:phosphoenolpyruvate-dependent sugar phosphotransferase system"/>
    <property type="evidence" value="ECO:0007669"/>
    <property type="project" value="InterPro"/>
</dbReference>
<evidence type="ECO:0000313" key="2">
    <source>
        <dbReference type="EMBL" id="TRZ28947.1"/>
    </source>
</evidence>
<dbReference type="RefSeq" id="WP_070503886.1">
    <property type="nucleotide sequence ID" value="NZ_CAAKOC010000051.1"/>
</dbReference>
<dbReference type="InterPro" id="IPR036095">
    <property type="entry name" value="PTS_EIIB-like_sf"/>
</dbReference>
<name>A0A8B5VVE9_ENTAV</name>
<dbReference type="SUPFAM" id="SSF52794">
    <property type="entry name" value="PTS system IIB component-like"/>
    <property type="match status" value="1"/>
</dbReference>
<gene>
    <name evidence="2" type="ORF">AUF17_19815</name>
</gene>
<evidence type="ECO:0000256" key="1">
    <source>
        <dbReference type="ARBA" id="ARBA00022679"/>
    </source>
</evidence>
<dbReference type="PROSITE" id="PS51099">
    <property type="entry name" value="PTS_EIIB_TYPE_2"/>
    <property type="match status" value="1"/>
</dbReference>
<keyword evidence="1" id="KW-0808">Transferase</keyword>
<sequence length="98" mass="10627">MKTYKILIACGSGIATSTVIANRVKDLVSDAGYDVKVEQVKVVEVEKLAADFDLIVASTQIPQTITTPYVFAINYLTGINKEATDKEILDKMSTIASK</sequence>
<dbReference type="CDD" id="cd05566">
    <property type="entry name" value="PTS_IIB_galactitol"/>
    <property type="match status" value="1"/>
</dbReference>